<organism evidence="4 5">
    <name type="scientific">Virgibacillus oceani</name>
    <dbReference type="NCBI Taxonomy" id="1479511"/>
    <lineage>
        <taxon>Bacteria</taxon>
        <taxon>Bacillati</taxon>
        <taxon>Bacillota</taxon>
        <taxon>Bacilli</taxon>
        <taxon>Bacillales</taxon>
        <taxon>Bacillaceae</taxon>
        <taxon>Virgibacillus</taxon>
    </lineage>
</organism>
<dbReference type="InterPro" id="IPR050179">
    <property type="entry name" value="Trans_hexapeptide_repeat"/>
</dbReference>
<protein>
    <submittedName>
        <fullName evidence="4">Acetyltransferase EpsM</fullName>
    </submittedName>
</protein>
<dbReference type="EMBL" id="BMFR01000005">
    <property type="protein sequence ID" value="GGG73225.1"/>
    <property type="molecule type" value="Genomic_DNA"/>
</dbReference>
<dbReference type="PANTHER" id="PTHR43300">
    <property type="entry name" value="ACETYLTRANSFERASE"/>
    <property type="match status" value="1"/>
</dbReference>
<feature type="domain" description="PglD N-terminal" evidence="3">
    <location>
        <begin position="3"/>
        <end position="80"/>
    </location>
</feature>
<reference evidence="4" key="1">
    <citation type="journal article" date="2014" name="Int. J. Syst. Evol. Microbiol.">
        <title>Complete genome sequence of Corynebacterium casei LMG S-19264T (=DSM 44701T), isolated from a smear-ripened cheese.</title>
        <authorList>
            <consortium name="US DOE Joint Genome Institute (JGI-PGF)"/>
            <person name="Walter F."/>
            <person name="Albersmeier A."/>
            <person name="Kalinowski J."/>
            <person name="Ruckert C."/>
        </authorList>
    </citation>
    <scope>NUCLEOTIDE SEQUENCE</scope>
    <source>
        <strain evidence="4">CGMCC 1.12754</strain>
    </source>
</reference>
<dbReference type="CDD" id="cd03360">
    <property type="entry name" value="LbH_AT_putative"/>
    <property type="match status" value="1"/>
</dbReference>
<dbReference type="NCBIfam" id="TIGR03570">
    <property type="entry name" value="NeuD_NnaD"/>
    <property type="match status" value="1"/>
</dbReference>
<evidence type="ECO:0000256" key="2">
    <source>
        <dbReference type="PIRSR" id="PIRSR620019-2"/>
    </source>
</evidence>
<gene>
    <name evidence="4" type="primary">epsM</name>
    <name evidence="4" type="ORF">GCM10011398_17030</name>
</gene>
<dbReference type="Pfam" id="PF17836">
    <property type="entry name" value="PglD_N"/>
    <property type="match status" value="1"/>
</dbReference>
<evidence type="ECO:0000259" key="3">
    <source>
        <dbReference type="Pfam" id="PF17836"/>
    </source>
</evidence>
<dbReference type="Gene3D" id="2.160.10.10">
    <property type="entry name" value="Hexapeptide repeat proteins"/>
    <property type="match status" value="1"/>
</dbReference>
<dbReference type="Gene3D" id="3.40.50.20">
    <property type="match status" value="1"/>
</dbReference>
<evidence type="ECO:0000313" key="4">
    <source>
        <dbReference type="EMBL" id="GGG73225.1"/>
    </source>
</evidence>
<reference evidence="4" key="2">
    <citation type="submission" date="2020-09" db="EMBL/GenBank/DDBJ databases">
        <authorList>
            <person name="Sun Q."/>
            <person name="Zhou Y."/>
        </authorList>
    </citation>
    <scope>NUCLEOTIDE SEQUENCE</scope>
    <source>
        <strain evidence="4">CGMCC 1.12754</strain>
    </source>
</reference>
<dbReference type="AlphaFoldDB" id="A0A917M1I9"/>
<dbReference type="Pfam" id="PF00132">
    <property type="entry name" value="Hexapep"/>
    <property type="match status" value="1"/>
</dbReference>
<accession>A0A917M1I9</accession>
<keyword evidence="5" id="KW-1185">Reference proteome</keyword>
<name>A0A917M1I9_9BACI</name>
<dbReference type="InterPro" id="IPR001451">
    <property type="entry name" value="Hexapep"/>
</dbReference>
<feature type="binding site" evidence="2">
    <location>
        <position position="144"/>
    </location>
    <ligand>
        <name>acetyl-CoA</name>
        <dbReference type="ChEBI" id="CHEBI:57288"/>
    </ligand>
</feature>
<dbReference type="SUPFAM" id="SSF51161">
    <property type="entry name" value="Trimeric LpxA-like enzymes"/>
    <property type="match status" value="1"/>
</dbReference>
<dbReference type="InterPro" id="IPR011004">
    <property type="entry name" value="Trimer_LpxA-like_sf"/>
</dbReference>
<dbReference type="PANTHER" id="PTHR43300:SF7">
    <property type="entry name" value="UDP-N-ACETYLBACILLOSAMINE N-ACETYLTRANSFERASE"/>
    <property type="match status" value="1"/>
</dbReference>
<evidence type="ECO:0000313" key="5">
    <source>
        <dbReference type="Proteomes" id="UP000622860"/>
    </source>
</evidence>
<dbReference type="RefSeq" id="WP_188454966.1">
    <property type="nucleotide sequence ID" value="NZ_BMFR01000005.1"/>
</dbReference>
<sequence>MSKLILIGAGGHSKVIKDIVALEMEMDLYAIVDDAIDQTEKLDKIIYANTSLLDSLNLKEYKFCIAIGNNYVRKKLFKKFSIPIEQYVTLIHPSAVISKGAKIGYGTVVMPNVVINADTTIGNHCIVNTNSVVEHDNILSDFVHVSPSATLSGVVSVGEGTHIGAGAVVIPVMNIGSWNTVGAGAVVVGDLDDNVTAVGVPAKVIK</sequence>
<dbReference type="InterPro" id="IPR041561">
    <property type="entry name" value="PglD_N"/>
</dbReference>
<dbReference type="Proteomes" id="UP000622860">
    <property type="component" value="Unassembled WGS sequence"/>
</dbReference>
<feature type="binding site" evidence="2">
    <location>
        <position position="68"/>
    </location>
    <ligand>
        <name>substrate</name>
    </ligand>
</feature>
<evidence type="ECO:0000256" key="1">
    <source>
        <dbReference type="PIRSR" id="PIRSR620019-1"/>
    </source>
</evidence>
<proteinExistence type="predicted"/>
<comment type="caution">
    <text evidence="4">The sequence shown here is derived from an EMBL/GenBank/DDBJ whole genome shotgun (WGS) entry which is preliminary data.</text>
</comment>
<feature type="site" description="Increases basicity of active site His" evidence="1">
    <location>
        <position position="136"/>
    </location>
</feature>
<feature type="active site" description="Proton acceptor" evidence="1">
    <location>
        <position position="135"/>
    </location>
</feature>
<dbReference type="InterPro" id="IPR020019">
    <property type="entry name" value="AcTrfase_PglD-like"/>
</dbReference>